<proteinExistence type="predicted"/>
<accession>A0AAV5MKS8</accession>
<comment type="caution">
    <text evidence="1">The sequence shown here is derived from an EMBL/GenBank/DDBJ whole genome shotgun (WGS) entry which is preliminary data.</text>
</comment>
<feature type="non-terminal residue" evidence="1">
    <location>
        <position position="1"/>
    </location>
</feature>
<sequence length="13" mass="1634">RQKTNNQWKATKM</sequence>
<keyword evidence="2" id="KW-1185">Reference proteome</keyword>
<name>A0AAV5MKS8_9ROSI</name>
<dbReference type="Proteomes" id="UP001054252">
    <property type="component" value="Unassembled WGS sequence"/>
</dbReference>
<dbReference type="EMBL" id="BPVZ01000297">
    <property type="protein sequence ID" value="GKV49391.1"/>
    <property type="molecule type" value="Genomic_DNA"/>
</dbReference>
<evidence type="ECO:0000313" key="2">
    <source>
        <dbReference type="Proteomes" id="UP001054252"/>
    </source>
</evidence>
<gene>
    <name evidence="1" type="ORF">SLEP1_g56145</name>
</gene>
<evidence type="ECO:0000313" key="1">
    <source>
        <dbReference type="EMBL" id="GKV49391.1"/>
    </source>
</evidence>
<organism evidence="1 2">
    <name type="scientific">Rubroshorea leprosula</name>
    <dbReference type="NCBI Taxonomy" id="152421"/>
    <lineage>
        <taxon>Eukaryota</taxon>
        <taxon>Viridiplantae</taxon>
        <taxon>Streptophyta</taxon>
        <taxon>Embryophyta</taxon>
        <taxon>Tracheophyta</taxon>
        <taxon>Spermatophyta</taxon>
        <taxon>Magnoliopsida</taxon>
        <taxon>eudicotyledons</taxon>
        <taxon>Gunneridae</taxon>
        <taxon>Pentapetalae</taxon>
        <taxon>rosids</taxon>
        <taxon>malvids</taxon>
        <taxon>Malvales</taxon>
        <taxon>Dipterocarpaceae</taxon>
        <taxon>Rubroshorea</taxon>
    </lineage>
</organism>
<reference evidence="1 2" key="1">
    <citation type="journal article" date="2021" name="Commun. Biol.">
        <title>The genome of Shorea leprosula (Dipterocarpaceae) highlights the ecological relevance of drought in aseasonal tropical rainforests.</title>
        <authorList>
            <person name="Ng K.K.S."/>
            <person name="Kobayashi M.J."/>
            <person name="Fawcett J.A."/>
            <person name="Hatakeyama M."/>
            <person name="Paape T."/>
            <person name="Ng C.H."/>
            <person name="Ang C.C."/>
            <person name="Tnah L.H."/>
            <person name="Lee C.T."/>
            <person name="Nishiyama T."/>
            <person name="Sese J."/>
            <person name="O'Brien M.J."/>
            <person name="Copetti D."/>
            <person name="Mohd Noor M.I."/>
            <person name="Ong R.C."/>
            <person name="Putra M."/>
            <person name="Sireger I.Z."/>
            <person name="Indrioko S."/>
            <person name="Kosugi Y."/>
            <person name="Izuno A."/>
            <person name="Isagi Y."/>
            <person name="Lee S.L."/>
            <person name="Shimizu K.K."/>
        </authorList>
    </citation>
    <scope>NUCLEOTIDE SEQUENCE [LARGE SCALE GENOMIC DNA]</scope>
    <source>
        <strain evidence="1">214</strain>
    </source>
</reference>
<protein>
    <submittedName>
        <fullName evidence="1">Uncharacterized protein</fullName>
    </submittedName>
</protein>